<evidence type="ECO:0000313" key="2">
    <source>
        <dbReference type="EMBL" id="NKC30197.1"/>
    </source>
</evidence>
<gene>
    <name evidence="2" type="ORF">HEQ75_04940</name>
</gene>
<dbReference type="EMBL" id="JAAVNE010000005">
    <property type="protein sequence ID" value="NKC30197.1"/>
    <property type="molecule type" value="Genomic_DNA"/>
</dbReference>
<dbReference type="InterPro" id="IPR006944">
    <property type="entry name" value="Phage/GTA_portal"/>
</dbReference>
<organism evidence="2 3">
    <name type="scientific">Falsiroseomonas selenitidurans</name>
    <dbReference type="NCBI Taxonomy" id="2716335"/>
    <lineage>
        <taxon>Bacteria</taxon>
        <taxon>Pseudomonadati</taxon>
        <taxon>Pseudomonadota</taxon>
        <taxon>Alphaproteobacteria</taxon>
        <taxon>Acetobacterales</taxon>
        <taxon>Roseomonadaceae</taxon>
        <taxon>Falsiroseomonas</taxon>
    </lineage>
</organism>
<dbReference type="RefSeq" id="WP_168027818.1">
    <property type="nucleotide sequence ID" value="NZ_JAAVNE010000005.1"/>
</dbReference>
<feature type="region of interest" description="Disordered" evidence="1">
    <location>
        <begin position="396"/>
        <end position="416"/>
    </location>
</feature>
<dbReference type="NCBIfam" id="TIGR01537">
    <property type="entry name" value="portal_HK97"/>
    <property type="match status" value="1"/>
</dbReference>
<dbReference type="InterPro" id="IPR006427">
    <property type="entry name" value="Portal_HK97"/>
</dbReference>
<name>A0ABX1DZ56_9PROT</name>
<evidence type="ECO:0000313" key="3">
    <source>
        <dbReference type="Proteomes" id="UP000787635"/>
    </source>
</evidence>
<proteinExistence type="predicted"/>
<protein>
    <submittedName>
        <fullName evidence="2">Phage portal protein</fullName>
    </submittedName>
</protein>
<dbReference type="Pfam" id="PF04860">
    <property type="entry name" value="Phage_portal"/>
    <property type="match status" value="1"/>
</dbReference>
<dbReference type="Proteomes" id="UP000787635">
    <property type="component" value="Unassembled WGS sequence"/>
</dbReference>
<evidence type="ECO:0000256" key="1">
    <source>
        <dbReference type="SAM" id="MobiDB-lite"/>
    </source>
</evidence>
<accession>A0ABX1DZ56</accession>
<keyword evidence="3" id="KW-1185">Reference proteome</keyword>
<reference evidence="2 3" key="1">
    <citation type="submission" date="2020-03" db="EMBL/GenBank/DDBJ databases">
        <title>Roseomonas selenitidurans sp. nov. isolated from urban soil.</title>
        <authorList>
            <person name="Liu H."/>
        </authorList>
    </citation>
    <scope>NUCLEOTIDE SEQUENCE [LARGE SCALE GENOMIC DNA]</scope>
    <source>
        <strain evidence="2 3">BU-1</strain>
    </source>
</reference>
<feature type="compositionally biased region" description="Pro residues" evidence="1">
    <location>
        <begin position="402"/>
        <end position="416"/>
    </location>
</feature>
<comment type="caution">
    <text evidence="2">The sequence shown here is derived from an EMBL/GenBank/DDBJ whole genome shotgun (WGS) entry which is preliminary data.</text>
</comment>
<sequence length="416" mass="46267">MLTGLAKWWLERKAVSFTSSWVEAIFAGAKANSGVQVSTNSALQQTAMLRAIMVKADISQIPLVLRRRQGKGAVDAADHYLYDMMLHQPNGWMDGVEWVRTTIMHFAATGQAISYRNIDRRGRIRELIPIRPECAAIDVNTMMEMEYTLQLENAHQVKCGRDQVFHFRGPSWDGFRGLDPVALGREALGLAQATEKSQAQLHQNGVRANGLFKLAGKPPQEEKDRVREMIAATYTGANAGRPILASDALSFEPLTMKGSEAETIQTRGFQIEEIARLQGVFTIMLGHAGDQSPTFASAEAFFGAHVRYTYQPLIRAFLAALNTQLLTREERAEGLHFEMDTSELLRGSLRDRAEYYKAAIGNASQPGWLTPNEIRIDDEWNEDPSPRMNQVQFPMTMRDAGEPPPPTTPPSPHAGA</sequence>